<dbReference type="NCBIfam" id="NF005107">
    <property type="entry name" value="PRK06545.1-5"/>
    <property type="match status" value="1"/>
</dbReference>
<dbReference type="SUPFAM" id="SSF48179">
    <property type="entry name" value="6-phosphogluconate dehydrogenase C-terminal domain-like"/>
    <property type="match status" value="1"/>
</dbReference>
<dbReference type="PROSITE" id="PS51671">
    <property type="entry name" value="ACT"/>
    <property type="match status" value="1"/>
</dbReference>
<dbReference type="Gene3D" id="3.30.70.260">
    <property type="match status" value="1"/>
</dbReference>
<dbReference type="PANTHER" id="PTHR21363">
    <property type="entry name" value="PREPHENATE DEHYDROGENASE"/>
    <property type="match status" value="1"/>
</dbReference>
<protein>
    <recommendedName>
        <fullName evidence="4">Prephenate dehydrogenase</fullName>
        <ecNumber evidence="3">1.3.1.12</ecNumber>
    </recommendedName>
</protein>
<dbReference type="Pfam" id="PF20463">
    <property type="entry name" value="PDH_C"/>
    <property type="match status" value="1"/>
</dbReference>
<dbReference type="GO" id="GO:0004665">
    <property type="term" value="F:prephenate dehydrogenase (NADP+) activity"/>
    <property type="evidence" value="ECO:0007669"/>
    <property type="project" value="InterPro"/>
</dbReference>
<dbReference type="InterPro" id="IPR045865">
    <property type="entry name" value="ACT-like_dom_sf"/>
</dbReference>
<dbReference type="InterPro" id="IPR046826">
    <property type="entry name" value="PDH_N"/>
</dbReference>
<dbReference type="Gene3D" id="3.40.50.720">
    <property type="entry name" value="NAD(P)-binding Rossmann-like Domain"/>
    <property type="match status" value="1"/>
</dbReference>
<dbReference type="FunFam" id="1.10.3660.10:FF:000003">
    <property type="entry name" value="Prephenate dehydrogenase"/>
    <property type="match status" value="1"/>
</dbReference>
<dbReference type="FunFam" id="3.40.50.720:FF:000208">
    <property type="entry name" value="Prephenate dehydrogenase"/>
    <property type="match status" value="1"/>
</dbReference>
<dbReference type="RefSeq" id="WP_061144281.1">
    <property type="nucleotide sequence ID" value="NZ_LNNH01000055.1"/>
</dbReference>
<gene>
    <name evidence="13" type="ORF">AS888_02060</name>
</gene>
<dbReference type="InterPro" id="IPR046825">
    <property type="entry name" value="PDH_C"/>
</dbReference>
<comment type="similarity">
    <text evidence="2">Belongs to the prephenate/arogenate dehydrogenase family.</text>
</comment>
<dbReference type="EMBL" id="LNNH01000055">
    <property type="protein sequence ID" value="KWW11340.1"/>
    <property type="molecule type" value="Genomic_DNA"/>
</dbReference>
<dbReference type="PANTHER" id="PTHR21363:SF0">
    <property type="entry name" value="PREPHENATE DEHYDROGENASE [NADP(+)]"/>
    <property type="match status" value="1"/>
</dbReference>
<proteinExistence type="inferred from homology"/>
<evidence type="ECO:0000256" key="1">
    <source>
        <dbReference type="ARBA" id="ARBA00005067"/>
    </source>
</evidence>
<sequence>MKGKVFVIGLGLIGGSLAKAVRHAHPEAVIIGTDISEKNIQLSMLLGTIDDSVSTLEAGACEADLILLAVPVNETVKILAQLADMNLKSDVLISDAGSTKDTVVKAAKPLIDKGVAFIGGHPMAGSHKSGAGAAKLHLFEHAFYLLTPGDSIEEKKVERLKEWLKGTRANFLVVTPSMHDKLTGVVSHFPHIVASGLVKQAENYSKENKLISRLAAGGFRDITRIASSSPEMWRDILLHNRDVLLELMKDWLAEMEHVKGLVENGDSEEILRFFADAKVFRDDLPTHAKGAIPAFYDLYIDIPDYAGIISEITGYLAQEGISITNIRIIETREEIYGVLVISFQTDVDRIKAADCISRHSDYETILA</sequence>
<comment type="catalytic activity">
    <reaction evidence="10">
        <text>prephenate + NAD(+) = 3-(4-hydroxyphenyl)pyruvate + CO2 + NADH</text>
        <dbReference type="Rhea" id="RHEA:13869"/>
        <dbReference type="ChEBI" id="CHEBI:16526"/>
        <dbReference type="ChEBI" id="CHEBI:29934"/>
        <dbReference type="ChEBI" id="CHEBI:36242"/>
        <dbReference type="ChEBI" id="CHEBI:57540"/>
        <dbReference type="ChEBI" id="CHEBI:57945"/>
        <dbReference type="EC" id="1.3.1.12"/>
    </reaction>
</comment>
<keyword evidence="14" id="KW-1185">Reference proteome</keyword>
<dbReference type="Gene3D" id="1.10.3660.10">
    <property type="entry name" value="6-phosphogluconate dehydrogenase C-terminal like domain"/>
    <property type="match status" value="1"/>
</dbReference>
<dbReference type="AlphaFoldDB" id="A0A120GMR3"/>
<dbReference type="InterPro" id="IPR002912">
    <property type="entry name" value="ACT_dom"/>
</dbReference>
<feature type="domain" description="Prephenate/arogenate dehydrogenase" evidence="11">
    <location>
        <begin position="3"/>
        <end position="292"/>
    </location>
</feature>
<dbReference type="EC" id="1.3.1.12" evidence="3"/>
<feature type="domain" description="ACT" evidence="12">
    <location>
        <begin position="297"/>
        <end position="367"/>
    </location>
</feature>
<comment type="pathway">
    <text evidence="1">Amino-acid biosynthesis; L-tyrosine biosynthesis; (4-hydroxyphenyl)pyruvate from prephenate (NAD(+) route): step 1/1.</text>
</comment>
<keyword evidence="7" id="KW-0560">Oxidoreductase</keyword>
<dbReference type="SUPFAM" id="SSF51735">
    <property type="entry name" value="NAD(P)-binding Rossmann-fold domains"/>
    <property type="match status" value="1"/>
</dbReference>
<dbReference type="GO" id="GO:0008977">
    <property type="term" value="F:prephenate dehydrogenase (NAD+) activity"/>
    <property type="evidence" value="ECO:0007669"/>
    <property type="project" value="UniProtKB-EC"/>
</dbReference>
<evidence type="ECO:0000313" key="14">
    <source>
        <dbReference type="Proteomes" id="UP000064189"/>
    </source>
</evidence>
<dbReference type="InterPro" id="IPR008927">
    <property type="entry name" value="6-PGluconate_DH-like_C_sf"/>
</dbReference>
<evidence type="ECO:0000256" key="2">
    <source>
        <dbReference type="ARBA" id="ARBA00007964"/>
    </source>
</evidence>
<evidence type="ECO:0000256" key="8">
    <source>
        <dbReference type="ARBA" id="ARBA00023027"/>
    </source>
</evidence>
<dbReference type="InterPro" id="IPR050812">
    <property type="entry name" value="Preph/Arog_dehydrog"/>
</dbReference>
<evidence type="ECO:0000256" key="3">
    <source>
        <dbReference type="ARBA" id="ARBA00012068"/>
    </source>
</evidence>
<name>A0A120GMR3_9BACI</name>
<evidence type="ECO:0000256" key="6">
    <source>
        <dbReference type="ARBA" id="ARBA00022605"/>
    </source>
</evidence>
<evidence type="ECO:0000256" key="5">
    <source>
        <dbReference type="ARBA" id="ARBA00022498"/>
    </source>
</evidence>
<evidence type="ECO:0000259" key="12">
    <source>
        <dbReference type="PROSITE" id="PS51671"/>
    </source>
</evidence>
<dbReference type="GO" id="GO:0070403">
    <property type="term" value="F:NAD+ binding"/>
    <property type="evidence" value="ECO:0007669"/>
    <property type="project" value="InterPro"/>
</dbReference>
<dbReference type="Pfam" id="PF02153">
    <property type="entry name" value="PDH_N"/>
    <property type="match status" value="1"/>
</dbReference>
<evidence type="ECO:0000259" key="11">
    <source>
        <dbReference type="PROSITE" id="PS51176"/>
    </source>
</evidence>
<keyword evidence="6" id="KW-0028">Amino-acid biosynthesis</keyword>
<dbReference type="Proteomes" id="UP000064189">
    <property type="component" value="Unassembled WGS sequence"/>
</dbReference>
<evidence type="ECO:0000256" key="9">
    <source>
        <dbReference type="ARBA" id="ARBA00023141"/>
    </source>
</evidence>
<comment type="caution">
    <text evidence="13">The sequence shown here is derived from an EMBL/GenBank/DDBJ whole genome shotgun (WGS) entry which is preliminary data.</text>
</comment>
<organism evidence="13 14">
    <name type="scientific">Peribacillus simplex</name>
    <dbReference type="NCBI Taxonomy" id="1478"/>
    <lineage>
        <taxon>Bacteria</taxon>
        <taxon>Bacillati</taxon>
        <taxon>Bacillota</taxon>
        <taxon>Bacilli</taxon>
        <taxon>Bacillales</taxon>
        <taxon>Bacillaceae</taxon>
        <taxon>Peribacillus</taxon>
    </lineage>
</organism>
<dbReference type="Pfam" id="PF01842">
    <property type="entry name" value="ACT"/>
    <property type="match status" value="1"/>
</dbReference>
<reference evidence="13 14" key="1">
    <citation type="submission" date="2015-11" db="EMBL/GenBank/DDBJ databases">
        <title>Genome Sequence of Bacillus simplex strain VanAntwerpen2.</title>
        <authorList>
            <person name="Couger M.B."/>
        </authorList>
    </citation>
    <scope>NUCLEOTIDE SEQUENCE [LARGE SCALE GENOMIC DNA]</scope>
    <source>
        <strain evidence="13 14">VanAntwerpen02</strain>
    </source>
</reference>
<evidence type="ECO:0000313" key="13">
    <source>
        <dbReference type="EMBL" id="KWW11340.1"/>
    </source>
</evidence>
<keyword evidence="8" id="KW-0520">NAD</keyword>
<dbReference type="GO" id="GO:0006571">
    <property type="term" value="P:tyrosine biosynthetic process"/>
    <property type="evidence" value="ECO:0007669"/>
    <property type="project" value="UniProtKB-UniPathway"/>
</dbReference>
<dbReference type="CDD" id="cd04909">
    <property type="entry name" value="ACT_PDH-BS"/>
    <property type="match status" value="1"/>
</dbReference>
<evidence type="ECO:0000256" key="4">
    <source>
        <dbReference type="ARBA" id="ARBA00016891"/>
    </source>
</evidence>
<keyword evidence="5" id="KW-0827">Tyrosine biosynthesis</keyword>
<accession>A0A120GMR3</accession>
<evidence type="ECO:0000256" key="10">
    <source>
        <dbReference type="ARBA" id="ARBA00049260"/>
    </source>
</evidence>
<keyword evidence="9" id="KW-0057">Aromatic amino acid biosynthesis</keyword>
<evidence type="ECO:0000256" key="7">
    <source>
        <dbReference type="ARBA" id="ARBA00023002"/>
    </source>
</evidence>
<dbReference type="InterPro" id="IPR036291">
    <property type="entry name" value="NAD(P)-bd_dom_sf"/>
</dbReference>
<dbReference type="InterPro" id="IPR003099">
    <property type="entry name" value="Prephen_DH"/>
</dbReference>
<dbReference type="SUPFAM" id="SSF55021">
    <property type="entry name" value="ACT-like"/>
    <property type="match status" value="1"/>
</dbReference>
<dbReference type="UniPathway" id="UPA00122">
    <property type="reaction ID" value="UER00961"/>
</dbReference>
<dbReference type="PROSITE" id="PS51176">
    <property type="entry name" value="PDH_ADH"/>
    <property type="match status" value="1"/>
</dbReference>